<feature type="transmembrane region" description="Helical" evidence="10">
    <location>
        <begin position="256"/>
        <end position="276"/>
    </location>
</feature>
<comment type="catalytic activity">
    <reaction evidence="10">
        <text>a very-long-chain acyl-CoA + malonyl-CoA + H(+) = a very-long-chain 3-oxoacyl-CoA + CO2 + CoA</text>
        <dbReference type="Rhea" id="RHEA:32727"/>
        <dbReference type="ChEBI" id="CHEBI:15378"/>
        <dbReference type="ChEBI" id="CHEBI:16526"/>
        <dbReference type="ChEBI" id="CHEBI:57287"/>
        <dbReference type="ChEBI" id="CHEBI:57384"/>
        <dbReference type="ChEBI" id="CHEBI:90725"/>
        <dbReference type="ChEBI" id="CHEBI:90736"/>
        <dbReference type="EC" id="2.3.1.199"/>
    </reaction>
</comment>
<evidence type="ECO:0000256" key="10">
    <source>
        <dbReference type="RuleBase" id="RU361115"/>
    </source>
</evidence>
<gene>
    <name evidence="11" type="ORF">Ocin01_12609</name>
</gene>
<comment type="similarity">
    <text evidence="10">Belongs to the ELO family.</text>
</comment>
<keyword evidence="6 10" id="KW-1133">Transmembrane helix</keyword>
<feature type="transmembrane region" description="Helical" evidence="10">
    <location>
        <begin position="217"/>
        <end position="244"/>
    </location>
</feature>
<keyword evidence="9 10" id="KW-0275">Fatty acid biosynthesis</keyword>
<evidence type="ECO:0000256" key="4">
    <source>
        <dbReference type="ARBA" id="ARBA00022692"/>
    </source>
</evidence>
<organism evidence="11 12">
    <name type="scientific">Orchesella cincta</name>
    <name type="common">Springtail</name>
    <name type="synonym">Podura cincta</name>
    <dbReference type="NCBI Taxonomy" id="48709"/>
    <lineage>
        <taxon>Eukaryota</taxon>
        <taxon>Metazoa</taxon>
        <taxon>Ecdysozoa</taxon>
        <taxon>Arthropoda</taxon>
        <taxon>Hexapoda</taxon>
        <taxon>Collembola</taxon>
        <taxon>Entomobryomorpha</taxon>
        <taxon>Entomobryoidea</taxon>
        <taxon>Orchesellidae</taxon>
        <taxon>Orchesellinae</taxon>
        <taxon>Orchesella</taxon>
    </lineage>
</organism>
<keyword evidence="3 10" id="KW-0808">Transferase</keyword>
<evidence type="ECO:0000256" key="5">
    <source>
        <dbReference type="ARBA" id="ARBA00022832"/>
    </source>
</evidence>
<dbReference type="GO" id="GO:0034625">
    <property type="term" value="P:fatty acid elongation, monounsaturated fatty acid"/>
    <property type="evidence" value="ECO:0007669"/>
    <property type="project" value="TreeGrafter"/>
</dbReference>
<evidence type="ECO:0000313" key="11">
    <source>
        <dbReference type="EMBL" id="ODM94080.1"/>
    </source>
</evidence>
<keyword evidence="12" id="KW-1185">Reference proteome</keyword>
<keyword evidence="2 10" id="KW-0444">Lipid biosynthesis</keyword>
<protein>
    <recommendedName>
        <fullName evidence="10">Elongation of very long chain fatty acids protein</fullName>
        <ecNumber evidence="10">2.3.1.199</ecNumber>
    </recommendedName>
    <alternativeName>
        <fullName evidence="10">Very-long-chain 3-oxoacyl-CoA synthase</fullName>
    </alternativeName>
</protein>
<keyword evidence="8 10" id="KW-0472">Membrane</keyword>
<reference evidence="11 12" key="1">
    <citation type="journal article" date="2016" name="Genome Biol. Evol.">
        <title>Gene Family Evolution Reflects Adaptation to Soil Environmental Stressors in the Genome of the Collembolan Orchesella cincta.</title>
        <authorList>
            <person name="Faddeeva-Vakhrusheva A."/>
            <person name="Derks M.F."/>
            <person name="Anvar S.Y."/>
            <person name="Agamennone V."/>
            <person name="Suring W."/>
            <person name="Smit S."/>
            <person name="van Straalen N.M."/>
            <person name="Roelofs D."/>
        </authorList>
    </citation>
    <scope>NUCLEOTIDE SEQUENCE [LARGE SCALE GENOMIC DNA]</scope>
    <source>
        <tissue evidence="11">Mixed pool</tissue>
    </source>
</reference>
<feature type="transmembrane region" description="Helical" evidence="10">
    <location>
        <begin position="186"/>
        <end position="205"/>
    </location>
</feature>
<dbReference type="AlphaFoldDB" id="A0A1D2MM06"/>
<dbReference type="Proteomes" id="UP000094527">
    <property type="component" value="Unassembled WGS sequence"/>
</dbReference>
<dbReference type="EC" id="2.3.1.199" evidence="10"/>
<evidence type="ECO:0000256" key="6">
    <source>
        <dbReference type="ARBA" id="ARBA00022989"/>
    </source>
</evidence>
<dbReference type="GO" id="GO:0019367">
    <property type="term" value="P:fatty acid elongation, saturated fatty acid"/>
    <property type="evidence" value="ECO:0007669"/>
    <property type="project" value="TreeGrafter"/>
</dbReference>
<dbReference type="PANTHER" id="PTHR11157:SF17">
    <property type="entry name" value="ELONGATION OF VERY LONG CHAIN FATTY ACIDS PROTEIN 6"/>
    <property type="match status" value="1"/>
</dbReference>
<dbReference type="Pfam" id="PF01151">
    <property type="entry name" value="ELO"/>
    <property type="match status" value="1"/>
</dbReference>
<evidence type="ECO:0000256" key="2">
    <source>
        <dbReference type="ARBA" id="ARBA00022516"/>
    </source>
</evidence>
<dbReference type="GO" id="GO:0009922">
    <property type="term" value="F:fatty acid elongase activity"/>
    <property type="evidence" value="ECO:0007669"/>
    <property type="project" value="UniProtKB-EC"/>
</dbReference>
<evidence type="ECO:0000256" key="3">
    <source>
        <dbReference type="ARBA" id="ARBA00022679"/>
    </source>
</evidence>
<dbReference type="EMBL" id="LJIJ01000865">
    <property type="protein sequence ID" value="ODM94080.1"/>
    <property type="molecule type" value="Genomic_DNA"/>
</dbReference>
<dbReference type="InterPro" id="IPR002076">
    <property type="entry name" value="ELO_fam"/>
</dbReference>
<dbReference type="GO" id="GO:0042761">
    <property type="term" value="P:very long-chain fatty acid biosynthetic process"/>
    <property type="evidence" value="ECO:0007669"/>
    <property type="project" value="TreeGrafter"/>
</dbReference>
<accession>A0A1D2MM06</accession>
<dbReference type="GO" id="GO:0005789">
    <property type="term" value="C:endoplasmic reticulum membrane"/>
    <property type="evidence" value="ECO:0007669"/>
    <property type="project" value="TreeGrafter"/>
</dbReference>
<comment type="caution">
    <text evidence="11">The sequence shown here is derived from an EMBL/GenBank/DDBJ whole genome shotgun (WGS) entry which is preliminary data.</text>
</comment>
<dbReference type="GO" id="GO:0034626">
    <property type="term" value="P:fatty acid elongation, polyunsaturated fatty acid"/>
    <property type="evidence" value="ECO:0007669"/>
    <property type="project" value="TreeGrafter"/>
</dbReference>
<keyword evidence="5 10" id="KW-0276">Fatty acid metabolism</keyword>
<feature type="transmembrane region" description="Helical" evidence="10">
    <location>
        <begin position="87"/>
        <end position="106"/>
    </location>
</feature>
<feature type="transmembrane region" description="Helical" evidence="10">
    <location>
        <begin position="56"/>
        <end position="75"/>
    </location>
</feature>
<dbReference type="OrthoDB" id="10259681at2759"/>
<evidence type="ECO:0000256" key="8">
    <source>
        <dbReference type="ARBA" id="ARBA00023136"/>
    </source>
</evidence>
<keyword evidence="7 10" id="KW-0443">Lipid metabolism</keyword>
<sequence>MAFSIMNGNSSIVSMNSTENFLVPWEFEYPAQFTPFWFEKHDSDFWRNLFKDHDTFPFYVCAVYLTLVFGIQHFMKDRKPFQLRKPLAVWNFGLGIFSILGFYRTYQELIRIISLPDGIHRSLCYREMLNEPASFWGIAFTLSKIVELGDTLFIVLRKQPLVLLQWYHHCITLCLAWKVLPFEEPIARWYGFLNYGVHSLMYPYFGLRASGFKIPNAIAMTITCAQILQMFIAVFVNFYTYYIVESGGFCMRHPTSLVWSTGVYASFFFLFVKFFIHRYFGKSKTE</sequence>
<dbReference type="STRING" id="48709.A0A1D2MM06"/>
<proteinExistence type="inferred from homology"/>
<evidence type="ECO:0000256" key="9">
    <source>
        <dbReference type="ARBA" id="ARBA00023160"/>
    </source>
</evidence>
<evidence type="ECO:0000256" key="7">
    <source>
        <dbReference type="ARBA" id="ARBA00023098"/>
    </source>
</evidence>
<dbReference type="PANTHER" id="PTHR11157">
    <property type="entry name" value="FATTY ACID ACYL TRANSFERASE-RELATED"/>
    <property type="match status" value="1"/>
</dbReference>
<dbReference type="OMA" id="VINANWW"/>
<evidence type="ECO:0000313" key="12">
    <source>
        <dbReference type="Proteomes" id="UP000094527"/>
    </source>
</evidence>
<comment type="subcellular location">
    <subcellularLocation>
        <location evidence="1">Membrane</location>
        <topology evidence="1">Multi-pass membrane protein</topology>
    </subcellularLocation>
</comment>
<keyword evidence="4 10" id="KW-0812">Transmembrane</keyword>
<dbReference type="GO" id="GO:0030148">
    <property type="term" value="P:sphingolipid biosynthetic process"/>
    <property type="evidence" value="ECO:0007669"/>
    <property type="project" value="TreeGrafter"/>
</dbReference>
<evidence type="ECO:0000256" key="1">
    <source>
        <dbReference type="ARBA" id="ARBA00004141"/>
    </source>
</evidence>
<name>A0A1D2MM06_ORCCI</name>